<evidence type="ECO:0000313" key="3">
    <source>
        <dbReference type="EMBL" id="KAF7299181.1"/>
    </source>
</evidence>
<keyword evidence="4" id="KW-1185">Reference proteome</keyword>
<protein>
    <submittedName>
        <fullName evidence="3">Uncharacterized protein</fullName>
    </submittedName>
</protein>
<reference evidence="3" key="1">
    <citation type="submission" date="2020-05" db="EMBL/GenBank/DDBJ databases">
        <title>Mycena genomes resolve the evolution of fungal bioluminescence.</title>
        <authorList>
            <person name="Tsai I.J."/>
        </authorList>
    </citation>
    <scope>NUCLEOTIDE SEQUENCE</scope>
    <source>
        <strain evidence="3">171206Taipei</strain>
    </source>
</reference>
<accession>A0A8H6SGR1</accession>
<organism evidence="3 4">
    <name type="scientific">Mycena indigotica</name>
    <dbReference type="NCBI Taxonomy" id="2126181"/>
    <lineage>
        <taxon>Eukaryota</taxon>
        <taxon>Fungi</taxon>
        <taxon>Dikarya</taxon>
        <taxon>Basidiomycota</taxon>
        <taxon>Agaricomycotina</taxon>
        <taxon>Agaricomycetes</taxon>
        <taxon>Agaricomycetidae</taxon>
        <taxon>Agaricales</taxon>
        <taxon>Marasmiineae</taxon>
        <taxon>Mycenaceae</taxon>
        <taxon>Mycena</taxon>
    </lineage>
</organism>
<sequence length="224" mass="24858">MLNTHVLKRDVFLGDVAAVKRLTARKAMNRGHRRARPPKAALKIEQATKVAARKRDDALAKAEADKIKKQAQATLTRRKQALLIKEDESKAITKAVKARLAAERTAWKERQQVEKEAVDARVKATKLAEKDRIEKEKEIEAKRQAAIKIIEAKRDAAIAKAEKDKAAAELKKEKASRIANSRQADDNIAAIPVQPTLWQRIWGDTETHLAAEPTPAPAPPATKA</sequence>
<feature type="compositionally biased region" description="Pro residues" evidence="2">
    <location>
        <begin position="214"/>
        <end position="224"/>
    </location>
</feature>
<dbReference type="RefSeq" id="XP_037218569.1">
    <property type="nucleotide sequence ID" value="XM_037365327.1"/>
</dbReference>
<dbReference type="EMBL" id="JACAZF010000007">
    <property type="protein sequence ID" value="KAF7299181.1"/>
    <property type="molecule type" value="Genomic_DNA"/>
</dbReference>
<gene>
    <name evidence="3" type="ORF">MIND_00866800</name>
</gene>
<dbReference type="Proteomes" id="UP000636479">
    <property type="component" value="Unassembled WGS sequence"/>
</dbReference>
<feature type="region of interest" description="Disordered" evidence="2">
    <location>
        <begin position="205"/>
        <end position="224"/>
    </location>
</feature>
<comment type="caution">
    <text evidence="3">The sequence shown here is derived from an EMBL/GenBank/DDBJ whole genome shotgun (WGS) entry which is preliminary data.</text>
</comment>
<dbReference type="GeneID" id="59347843"/>
<feature type="coiled-coil region" evidence="1">
    <location>
        <begin position="110"/>
        <end position="178"/>
    </location>
</feature>
<dbReference type="AlphaFoldDB" id="A0A8H6SGR1"/>
<keyword evidence="1" id="KW-0175">Coiled coil</keyword>
<evidence type="ECO:0000256" key="1">
    <source>
        <dbReference type="SAM" id="Coils"/>
    </source>
</evidence>
<evidence type="ECO:0000256" key="2">
    <source>
        <dbReference type="SAM" id="MobiDB-lite"/>
    </source>
</evidence>
<proteinExistence type="predicted"/>
<name>A0A8H6SGR1_9AGAR</name>
<evidence type="ECO:0000313" key="4">
    <source>
        <dbReference type="Proteomes" id="UP000636479"/>
    </source>
</evidence>
<dbReference type="OrthoDB" id="3068360at2759"/>